<name>A0AAN7Q288_9MYRT</name>
<keyword evidence="3" id="KW-1185">Reference proteome</keyword>
<comment type="subunit">
    <text evidence="1">Monomer and homodimer.</text>
</comment>
<dbReference type="GO" id="GO:0005730">
    <property type="term" value="C:nucleolus"/>
    <property type="evidence" value="ECO:0007669"/>
    <property type="project" value="UniProtKB-SubCell"/>
</dbReference>
<evidence type="ECO:0000313" key="2">
    <source>
        <dbReference type="EMBL" id="KAK4757774.1"/>
    </source>
</evidence>
<comment type="function">
    <text evidence="1">Plays a role in the recruitment of the exosome to pre-rRNA to mediate the 3'-5' end processing of the 5.8S rRNA.</text>
</comment>
<comment type="caution">
    <text evidence="2">The sequence shown here is derived from an EMBL/GenBank/DDBJ whole genome shotgun (WGS) entry which is preliminary data.</text>
</comment>
<evidence type="ECO:0000313" key="3">
    <source>
        <dbReference type="Proteomes" id="UP001345219"/>
    </source>
</evidence>
<dbReference type="PANTHER" id="PTHR15341">
    <property type="entry name" value="SUN-COR STEROID HORMONE RECEPTOR CO-REPRESSOR"/>
    <property type="match status" value="1"/>
</dbReference>
<dbReference type="EMBL" id="JAXIOK010000012">
    <property type="protein sequence ID" value="KAK4757774.1"/>
    <property type="molecule type" value="Genomic_DNA"/>
</dbReference>
<dbReference type="GO" id="GO:0000460">
    <property type="term" value="P:maturation of 5.8S rRNA"/>
    <property type="evidence" value="ECO:0007669"/>
    <property type="project" value="TreeGrafter"/>
</dbReference>
<organism evidence="2 3">
    <name type="scientific">Trapa incisa</name>
    <dbReference type="NCBI Taxonomy" id="236973"/>
    <lineage>
        <taxon>Eukaryota</taxon>
        <taxon>Viridiplantae</taxon>
        <taxon>Streptophyta</taxon>
        <taxon>Embryophyta</taxon>
        <taxon>Tracheophyta</taxon>
        <taxon>Spermatophyta</taxon>
        <taxon>Magnoliopsida</taxon>
        <taxon>eudicotyledons</taxon>
        <taxon>Gunneridae</taxon>
        <taxon>Pentapetalae</taxon>
        <taxon>rosids</taxon>
        <taxon>malvids</taxon>
        <taxon>Myrtales</taxon>
        <taxon>Lythraceae</taxon>
        <taxon>Trapa</taxon>
    </lineage>
</organism>
<keyword evidence="1" id="KW-0539">Nucleus</keyword>
<proteinExistence type="inferred from homology"/>
<dbReference type="GO" id="GO:0003723">
    <property type="term" value="F:RNA binding"/>
    <property type="evidence" value="ECO:0007669"/>
    <property type="project" value="UniProtKB-UniRule"/>
</dbReference>
<keyword evidence="1" id="KW-0694">RNA-binding</keyword>
<comment type="similarity">
    <text evidence="1">Belongs to the C1D family.</text>
</comment>
<dbReference type="Proteomes" id="UP001345219">
    <property type="component" value="Chromosome 15"/>
</dbReference>
<keyword evidence="1" id="KW-0963">Cytoplasm</keyword>
<sequence length="206" mass="23319">MEEESGDSIVPETVMDSVRRTSADLQRVSSCLPEFLSLTDPDVLADLQPLRRAQCMLVLAKSATTLLSLRLRCMGINPADHPIKSELASFFYSRISLYEAKLERFMGLNKEPLRPSTSLNYQAATRFIEHSLPDLIPDQRKSMRDISRREVPRNAFIQRKRKHQCPEKPSVQTIAKEFLEKAAHELLGDCKSGFKGPLVEISSDDD</sequence>
<dbReference type="AlphaFoldDB" id="A0AAN7Q288"/>
<reference evidence="2 3" key="1">
    <citation type="journal article" date="2023" name="Hortic Res">
        <title>Pangenome of water caltrop reveals structural variations and asymmetric subgenome divergence after allopolyploidization.</title>
        <authorList>
            <person name="Zhang X."/>
            <person name="Chen Y."/>
            <person name="Wang L."/>
            <person name="Yuan Y."/>
            <person name="Fang M."/>
            <person name="Shi L."/>
            <person name="Lu R."/>
            <person name="Comes H.P."/>
            <person name="Ma Y."/>
            <person name="Chen Y."/>
            <person name="Huang G."/>
            <person name="Zhou Y."/>
            <person name="Zheng Z."/>
            <person name="Qiu Y."/>
        </authorList>
    </citation>
    <scope>NUCLEOTIDE SEQUENCE [LARGE SCALE GENOMIC DNA]</scope>
    <source>
        <tissue evidence="2">Roots</tissue>
    </source>
</reference>
<comment type="subcellular location">
    <subcellularLocation>
        <location evidence="1">Cytoplasm</location>
    </subcellularLocation>
    <subcellularLocation>
        <location evidence="1">Nucleus</location>
        <location evidence="1">Nucleolus</location>
    </subcellularLocation>
    <subcellularLocation>
        <location evidence="1">Nucleus</location>
    </subcellularLocation>
</comment>
<dbReference type="GO" id="GO:0010468">
    <property type="term" value="P:regulation of gene expression"/>
    <property type="evidence" value="ECO:0007669"/>
    <property type="project" value="TreeGrafter"/>
</dbReference>
<dbReference type="PANTHER" id="PTHR15341:SF3">
    <property type="entry name" value="NUCLEAR NUCLEIC ACID-BINDING PROTEIN C1D"/>
    <property type="match status" value="1"/>
</dbReference>
<dbReference type="GO" id="GO:0003677">
    <property type="term" value="F:DNA binding"/>
    <property type="evidence" value="ECO:0007669"/>
    <property type="project" value="UniProtKB-KW"/>
</dbReference>
<dbReference type="InterPro" id="IPR011082">
    <property type="entry name" value="Exosome-assoc_fac/DNA_repair"/>
</dbReference>
<keyword evidence="1" id="KW-0698">rRNA processing</keyword>
<dbReference type="GO" id="GO:0005737">
    <property type="term" value="C:cytoplasm"/>
    <property type="evidence" value="ECO:0007669"/>
    <property type="project" value="UniProtKB-SubCell"/>
</dbReference>
<gene>
    <name evidence="2" type="ORF">SAY87_019075</name>
</gene>
<accession>A0AAN7Q288</accession>
<evidence type="ECO:0000256" key="1">
    <source>
        <dbReference type="RuleBase" id="RU368003"/>
    </source>
</evidence>
<keyword evidence="1" id="KW-0238">DNA-binding</keyword>
<dbReference type="GO" id="GO:0000178">
    <property type="term" value="C:exosome (RNase complex)"/>
    <property type="evidence" value="ECO:0007669"/>
    <property type="project" value="TreeGrafter"/>
</dbReference>
<protein>
    <recommendedName>
        <fullName evidence="1">Nuclear nucleic acid-binding protein C1D</fullName>
    </recommendedName>
</protein>